<name>A0A102LZA8_9BURK</name>
<dbReference type="PANTHER" id="PTHR30419:SF8">
    <property type="entry name" value="NITROGEN ASSIMILATION TRANSCRIPTIONAL ACTIVATOR-RELATED"/>
    <property type="match status" value="1"/>
</dbReference>
<dbReference type="InterPro" id="IPR036388">
    <property type="entry name" value="WH-like_DNA-bd_sf"/>
</dbReference>
<dbReference type="EMBL" id="LOTN01000024">
    <property type="protein sequence ID" value="KUZ91537.1"/>
    <property type="molecule type" value="Genomic_DNA"/>
</dbReference>
<dbReference type="PROSITE" id="PS50931">
    <property type="entry name" value="HTH_LYSR"/>
    <property type="match status" value="1"/>
</dbReference>
<evidence type="ECO:0000256" key="3">
    <source>
        <dbReference type="ARBA" id="ARBA00023125"/>
    </source>
</evidence>
<dbReference type="AlphaFoldDB" id="A0A102LZA8"/>
<evidence type="ECO:0000256" key="1">
    <source>
        <dbReference type="ARBA" id="ARBA00009437"/>
    </source>
</evidence>
<evidence type="ECO:0000313" key="7">
    <source>
        <dbReference type="Proteomes" id="UP000065521"/>
    </source>
</evidence>
<dbReference type="GO" id="GO:0003700">
    <property type="term" value="F:DNA-binding transcription factor activity"/>
    <property type="evidence" value="ECO:0007669"/>
    <property type="project" value="InterPro"/>
</dbReference>
<dbReference type="InterPro" id="IPR000847">
    <property type="entry name" value="LysR_HTH_N"/>
</dbReference>
<dbReference type="GO" id="GO:0005829">
    <property type="term" value="C:cytosol"/>
    <property type="evidence" value="ECO:0007669"/>
    <property type="project" value="TreeGrafter"/>
</dbReference>
<proteinExistence type="inferred from homology"/>
<keyword evidence="4" id="KW-0804">Transcription</keyword>
<keyword evidence="3" id="KW-0238">DNA-binding</keyword>
<accession>A0A102LZA8</accession>
<evidence type="ECO:0000259" key="5">
    <source>
        <dbReference type="PROSITE" id="PS50931"/>
    </source>
</evidence>
<feature type="domain" description="HTH lysR-type" evidence="5">
    <location>
        <begin position="4"/>
        <end position="61"/>
    </location>
</feature>
<dbReference type="InterPro" id="IPR036390">
    <property type="entry name" value="WH_DNA-bd_sf"/>
</dbReference>
<dbReference type="SUPFAM" id="SSF53850">
    <property type="entry name" value="Periplasmic binding protein-like II"/>
    <property type="match status" value="1"/>
</dbReference>
<comment type="similarity">
    <text evidence="1">Belongs to the LysR transcriptional regulatory family.</text>
</comment>
<protein>
    <submittedName>
        <fullName evidence="6">Transcriptional regulator</fullName>
    </submittedName>
</protein>
<dbReference type="Pfam" id="PF00126">
    <property type="entry name" value="HTH_1"/>
    <property type="match status" value="1"/>
</dbReference>
<dbReference type="SUPFAM" id="SSF46785">
    <property type="entry name" value="Winged helix' DNA-binding domain"/>
    <property type="match status" value="1"/>
</dbReference>
<dbReference type="PANTHER" id="PTHR30419">
    <property type="entry name" value="HTH-TYPE TRANSCRIPTIONAL REGULATOR YBHD"/>
    <property type="match status" value="1"/>
</dbReference>
<gene>
    <name evidence="6" type="ORF">WI38_12320</name>
</gene>
<evidence type="ECO:0000313" key="6">
    <source>
        <dbReference type="EMBL" id="KUZ91537.1"/>
    </source>
</evidence>
<dbReference type="Gene3D" id="3.40.190.290">
    <property type="match status" value="1"/>
</dbReference>
<dbReference type="RefSeq" id="WP_059614302.1">
    <property type="nucleotide sequence ID" value="NZ_LOTK01000001.1"/>
</dbReference>
<evidence type="ECO:0000256" key="2">
    <source>
        <dbReference type="ARBA" id="ARBA00023015"/>
    </source>
</evidence>
<keyword evidence="2" id="KW-0805">Transcription regulation</keyword>
<dbReference type="Proteomes" id="UP000065521">
    <property type="component" value="Unassembled WGS sequence"/>
</dbReference>
<dbReference type="Gene3D" id="1.10.10.10">
    <property type="entry name" value="Winged helix-like DNA-binding domain superfamily/Winged helix DNA-binding domain"/>
    <property type="match status" value="1"/>
</dbReference>
<evidence type="ECO:0000256" key="4">
    <source>
        <dbReference type="ARBA" id="ARBA00023163"/>
    </source>
</evidence>
<dbReference type="GO" id="GO:0003677">
    <property type="term" value="F:DNA binding"/>
    <property type="evidence" value="ECO:0007669"/>
    <property type="project" value="UniProtKB-KW"/>
</dbReference>
<organism evidence="6 7">
    <name type="scientific">Burkholderia ubonensis</name>
    <dbReference type="NCBI Taxonomy" id="101571"/>
    <lineage>
        <taxon>Bacteria</taxon>
        <taxon>Pseudomonadati</taxon>
        <taxon>Pseudomonadota</taxon>
        <taxon>Betaproteobacteria</taxon>
        <taxon>Burkholderiales</taxon>
        <taxon>Burkholderiaceae</taxon>
        <taxon>Burkholderia</taxon>
        <taxon>Burkholderia cepacia complex</taxon>
    </lineage>
</organism>
<sequence length="306" mass="33908">MEIPTQRQLLYFEAVMAERSFRKAADKLQVAPSEVSRQIQRLESETGLHLFDRHISGVVATEQAECLLRYHRGCEATYDVLQSELDALRSLTTGYVAISASEGVIPALTNEILWEFGRRYPAVRLSLNIRATGEIVDEVRKDIAHIGIAYNPPTSEGILVHRSVIHHVVAAVRPDHPLASHPGPITFGRAISYPFATMPPMYGLGSTIDMLARGEAMRFQPRLVGNTLDMLRRFALAGMGVAFLTDYSIATEVAEGRLVGKRIDHPLLGRQSVQLLVKADRTLPHAVQVLLQCIESRMAIFEMGDG</sequence>
<dbReference type="Pfam" id="PF03466">
    <property type="entry name" value="LysR_substrate"/>
    <property type="match status" value="1"/>
</dbReference>
<dbReference type="InterPro" id="IPR050950">
    <property type="entry name" value="HTH-type_LysR_regulators"/>
</dbReference>
<comment type="caution">
    <text evidence="6">The sequence shown here is derived from an EMBL/GenBank/DDBJ whole genome shotgun (WGS) entry which is preliminary data.</text>
</comment>
<reference evidence="6 7" key="1">
    <citation type="submission" date="2015-11" db="EMBL/GenBank/DDBJ databases">
        <title>Expanding the genomic diversity of Burkholderia species for the development of highly accurate diagnostics.</title>
        <authorList>
            <person name="Sahl J."/>
            <person name="Keim P."/>
            <person name="Wagner D."/>
        </authorList>
    </citation>
    <scope>NUCLEOTIDE SEQUENCE [LARGE SCALE GENOMIC DNA]</scope>
    <source>
        <strain evidence="6 7">RF32-BP4</strain>
    </source>
</reference>
<dbReference type="InterPro" id="IPR005119">
    <property type="entry name" value="LysR_subst-bd"/>
</dbReference>